<keyword evidence="3 6" id="KW-0812">Transmembrane</keyword>
<evidence type="ECO:0000256" key="4">
    <source>
        <dbReference type="ARBA" id="ARBA00022989"/>
    </source>
</evidence>
<protein>
    <recommendedName>
        <fullName evidence="9">Energy-coupling factor transporter transmembrane protein EcfT</fullName>
    </recommendedName>
</protein>
<evidence type="ECO:0008006" key="9">
    <source>
        <dbReference type="Google" id="ProtNLM"/>
    </source>
</evidence>
<proteinExistence type="predicted"/>
<dbReference type="PATRIC" id="fig|742818.3.peg.1320"/>
<keyword evidence="5 6" id="KW-0472">Membrane</keyword>
<sequence>MNSVFSFGSYYPGSSPLHKLDPRTKLLAGVALIAAALLSQDFWGLGVVALFVAAFYALSRIPLGKAARSLAPLLAIVVVASILNLFLIQDGPVLFQWWFIRISEGGVYSCSFIACRLVLMMLGMSLITMTTTTIDLTEGFERLLSPLAKIGFPAHELGMIMGIALRFMPQFADEFVSIYHAQISRGATFSSNPKRGVRMLSSLTIPLFTSAFRRAETLAFAMDARCYHGCVGRTRLHPLHFTATDALAALAMTFLGTCVLAVNYLL</sequence>
<comment type="subcellular location">
    <subcellularLocation>
        <location evidence="1">Membrane</location>
        <topology evidence="1">Multi-pass membrane protein</topology>
    </subcellularLocation>
</comment>
<keyword evidence="4 6" id="KW-1133">Transmembrane helix</keyword>
<gene>
    <name evidence="7" type="ORF">HMPREF9451_01257</name>
</gene>
<dbReference type="InterPro" id="IPR003339">
    <property type="entry name" value="ABC/ECF_trnsptr_transmembrane"/>
</dbReference>
<dbReference type="Proteomes" id="UP000006069">
    <property type="component" value="Unassembled WGS sequence"/>
</dbReference>
<dbReference type="InterPro" id="IPR051611">
    <property type="entry name" value="ECF_transporter_component"/>
</dbReference>
<dbReference type="InParanoid" id="K0YJV7"/>
<dbReference type="RefSeq" id="WP_009139455.1">
    <property type="nucleotide sequence ID" value="NZ_JH815198.1"/>
</dbReference>
<accession>K0YJV7</accession>
<dbReference type="PANTHER" id="PTHR34857">
    <property type="entry name" value="SLL0384 PROTEIN"/>
    <property type="match status" value="1"/>
</dbReference>
<evidence type="ECO:0000256" key="5">
    <source>
        <dbReference type="ARBA" id="ARBA00023136"/>
    </source>
</evidence>
<organism evidence="7 8">
    <name type="scientific">Slackia piriformis YIT 12062</name>
    <dbReference type="NCBI Taxonomy" id="742818"/>
    <lineage>
        <taxon>Bacteria</taxon>
        <taxon>Bacillati</taxon>
        <taxon>Actinomycetota</taxon>
        <taxon>Coriobacteriia</taxon>
        <taxon>Eggerthellales</taxon>
        <taxon>Eggerthellaceae</taxon>
        <taxon>Slackia</taxon>
    </lineage>
</organism>
<dbReference type="Pfam" id="PF02361">
    <property type="entry name" value="CbiQ"/>
    <property type="match status" value="1"/>
</dbReference>
<feature type="transmembrane region" description="Helical" evidence="6">
    <location>
        <begin position="95"/>
        <end position="119"/>
    </location>
</feature>
<feature type="transmembrane region" description="Helical" evidence="6">
    <location>
        <begin position="26"/>
        <end position="58"/>
    </location>
</feature>
<evidence type="ECO:0000313" key="7">
    <source>
        <dbReference type="EMBL" id="EJZ83736.1"/>
    </source>
</evidence>
<name>K0YJV7_9ACTN</name>
<dbReference type="GO" id="GO:0005886">
    <property type="term" value="C:plasma membrane"/>
    <property type="evidence" value="ECO:0007669"/>
    <property type="project" value="UniProtKB-ARBA"/>
</dbReference>
<dbReference type="EMBL" id="ADMD01000007">
    <property type="protein sequence ID" value="EJZ83736.1"/>
    <property type="molecule type" value="Genomic_DNA"/>
</dbReference>
<evidence type="ECO:0000256" key="2">
    <source>
        <dbReference type="ARBA" id="ARBA00022475"/>
    </source>
</evidence>
<evidence type="ECO:0000313" key="8">
    <source>
        <dbReference type="Proteomes" id="UP000006069"/>
    </source>
</evidence>
<dbReference type="CDD" id="cd16914">
    <property type="entry name" value="EcfT"/>
    <property type="match status" value="1"/>
</dbReference>
<evidence type="ECO:0000256" key="1">
    <source>
        <dbReference type="ARBA" id="ARBA00004141"/>
    </source>
</evidence>
<keyword evidence="8" id="KW-1185">Reference proteome</keyword>
<evidence type="ECO:0000256" key="6">
    <source>
        <dbReference type="SAM" id="Phobius"/>
    </source>
</evidence>
<evidence type="ECO:0000256" key="3">
    <source>
        <dbReference type="ARBA" id="ARBA00022692"/>
    </source>
</evidence>
<dbReference type="PANTHER" id="PTHR34857:SF2">
    <property type="entry name" value="SLL0384 PROTEIN"/>
    <property type="match status" value="1"/>
</dbReference>
<dbReference type="OrthoDB" id="92887at2"/>
<dbReference type="AlphaFoldDB" id="K0YJV7"/>
<reference evidence="7 8" key="1">
    <citation type="submission" date="2012-08" db="EMBL/GenBank/DDBJ databases">
        <title>The Genome Sequence of Slackia piriformis YIT 12062.</title>
        <authorList>
            <consortium name="The Broad Institute Genome Sequencing Platform"/>
            <person name="Earl A."/>
            <person name="Ward D."/>
            <person name="Feldgarden M."/>
            <person name="Gevers D."/>
            <person name="Morotomi M."/>
            <person name="Walker B."/>
            <person name="Young S.K."/>
            <person name="Zeng Q."/>
            <person name="Gargeya S."/>
            <person name="Fitzgerald M."/>
            <person name="Haas B."/>
            <person name="Abouelleil A."/>
            <person name="Alvarado L."/>
            <person name="Arachchi H.M."/>
            <person name="Berlin A.M."/>
            <person name="Chapman S.B."/>
            <person name="Goldberg J."/>
            <person name="Griggs A."/>
            <person name="Gujja S."/>
            <person name="Hansen M."/>
            <person name="Howarth C."/>
            <person name="Imamovic A."/>
            <person name="Larimer J."/>
            <person name="McCowen C."/>
            <person name="Montmayeur A."/>
            <person name="Murphy C."/>
            <person name="Neiman D."/>
            <person name="Pearson M."/>
            <person name="Priest M."/>
            <person name="Roberts A."/>
            <person name="Saif S."/>
            <person name="Shea T."/>
            <person name="Sisk P."/>
            <person name="Sykes S."/>
            <person name="Wortman J."/>
            <person name="Nusbaum C."/>
            <person name="Birren B."/>
        </authorList>
    </citation>
    <scope>NUCLEOTIDE SEQUENCE [LARGE SCALE GENOMIC DNA]</scope>
    <source>
        <strain evidence="7 8">YIT 12062</strain>
    </source>
</reference>
<dbReference type="FunCoup" id="K0YJV7">
    <property type="interactions" value="16"/>
</dbReference>
<keyword evidence="2" id="KW-1003">Cell membrane</keyword>
<dbReference type="eggNOG" id="COG0619">
    <property type="taxonomic scope" value="Bacteria"/>
</dbReference>
<dbReference type="HOGENOM" id="CLU_056469_2_2_11"/>
<feature type="transmembrane region" description="Helical" evidence="6">
    <location>
        <begin position="70"/>
        <end position="89"/>
    </location>
</feature>
<comment type="caution">
    <text evidence="7">The sequence shown here is derived from an EMBL/GenBank/DDBJ whole genome shotgun (WGS) entry which is preliminary data.</text>
</comment>
<feature type="transmembrane region" description="Helical" evidence="6">
    <location>
        <begin position="243"/>
        <end position="265"/>
    </location>
</feature>